<accession>A0A382JY93</accession>
<organism evidence="1">
    <name type="scientific">marine metagenome</name>
    <dbReference type="NCBI Taxonomy" id="408172"/>
    <lineage>
        <taxon>unclassified sequences</taxon>
        <taxon>metagenomes</taxon>
        <taxon>ecological metagenomes</taxon>
    </lineage>
</organism>
<gene>
    <name evidence="1" type="ORF">METZ01_LOCUS269752</name>
</gene>
<evidence type="ECO:0008006" key="2">
    <source>
        <dbReference type="Google" id="ProtNLM"/>
    </source>
</evidence>
<name>A0A382JY93_9ZZZZ</name>
<dbReference type="EMBL" id="UINC01077097">
    <property type="protein sequence ID" value="SVC16898.1"/>
    <property type="molecule type" value="Genomic_DNA"/>
</dbReference>
<feature type="non-terminal residue" evidence="1">
    <location>
        <position position="40"/>
    </location>
</feature>
<proteinExistence type="predicted"/>
<protein>
    <recommendedName>
        <fullName evidence="2">Alpha-D-phosphohexomutase alpha/beta/alpha domain-containing protein</fullName>
    </recommendedName>
</protein>
<sequence length="40" mass="4649">MIDKSIFREYDIRGLVPSQLNEKIIKQIAHAIAKKCYEEG</sequence>
<dbReference type="Gene3D" id="3.40.120.10">
    <property type="entry name" value="Alpha-D-Glucose-1,6-Bisphosphate, subunit A, domain 3"/>
    <property type="match status" value="1"/>
</dbReference>
<evidence type="ECO:0000313" key="1">
    <source>
        <dbReference type="EMBL" id="SVC16898.1"/>
    </source>
</evidence>
<dbReference type="AlphaFoldDB" id="A0A382JY93"/>
<reference evidence="1" key="1">
    <citation type="submission" date="2018-05" db="EMBL/GenBank/DDBJ databases">
        <authorList>
            <person name="Lanie J.A."/>
            <person name="Ng W.-L."/>
            <person name="Kazmierczak K.M."/>
            <person name="Andrzejewski T.M."/>
            <person name="Davidsen T.M."/>
            <person name="Wayne K.J."/>
            <person name="Tettelin H."/>
            <person name="Glass J.I."/>
            <person name="Rusch D."/>
            <person name="Podicherti R."/>
            <person name="Tsui H.-C.T."/>
            <person name="Winkler M.E."/>
        </authorList>
    </citation>
    <scope>NUCLEOTIDE SEQUENCE</scope>
</reference>